<dbReference type="InterPro" id="IPR027392">
    <property type="entry name" value="TF_Znf"/>
</dbReference>
<feature type="region of interest" description="Disordered" evidence="1">
    <location>
        <begin position="45"/>
        <end position="114"/>
    </location>
</feature>
<dbReference type="AlphaFoldDB" id="A0A239STF7"/>
<accession>A0A239STF7</accession>
<dbReference type="Pfam" id="PF13453">
    <property type="entry name" value="Zn_ribbon_TFIIB"/>
    <property type="match status" value="1"/>
</dbReference>
<evidence type="ECO:0000313" key="3">
    <source>
        <dbReference type="EMBL" id="SNU88690.1"/>
    </source>
</evidence>
<feature type="compositionally biased region" description="Gly residues" evidence="1">
    <location>
        <begin position="61"/>
        <end position="70"/>
    </location>
</feature>
<protein>
    <submittedName>
        <fullName evidence="3">Uncharacterized protein conserved in bacteria</fullName>
    </submittedName>
</protein>
<name>A0A239STF7_9BURK</name>
<feature type="domain" description="Transcription factor zinc-finger" evidence="2">
    <location>
        <begin position="2"/>
        <end position="43"/>
    </location>
</feature>
<dbReference type="KEGG" id="pspu:NA29_00670"/>
<dbReference type="OrthoDB" id="9814037at2"/>
<keyword evidence="4" id="KW-1185">Reference proteome</keyword>
<sequence>MKCPVCGTPDLLMTERQGVEIDYCPKCRGVWLDRGELDKLIERTDEAPVASAQAIRDDRGGQGGQGGFGRGAYDAREHRASREYRHDDGLRDDDGRHRNTHHGHDDRRRHYDRSRKKKSLFEIFDFD</sequence>
<organism evidence="3 4">
    <name type="scientific">Pandoraea sputorum</name>
    <dbReference type="NCBI Taxonomy" id="93222"/>
    <lineage>
        <taxon>Bacteria</taxon>
        <taxon>Pseudomonadati</taxon>
        <taxon>Pseudomonadota</taxon>
        <taxon>Betaproteobacteria</taxon>
        <taxon>Burkholderiales</taxon>
        <taxon>Burkholderiaceae</taxon>
        <taxon>Pandoraea</taxon>
    </lineage>
</organism>
<dbReference type="STRING" id="93222.NA29_00670"/>
<dbReference type="EMBL" id="LT906435">
    <property type="protein sequence ID" value="SNU88690.1"/>
    <property type="molecule type" value="Genomic_DNA"/>
</dbReference>
<dbReference type="GeneID" id="88096945"/>
<dbReference type="Proteomes" id="UP000215126">
    <property type="component" value="Chromosome 1"/>
</dbReference>
<dbReference type="RefSeq" id="WP_039393082.1">
    <property type="nucleotide sequence ID" value="NZ_CABPRX010000011.1"/>
</dbReference>
<feature type="compositionally biased region" description="Basic and acidic residues" evidence="1">
    <location>
        <begin position="73"/>
        <end position="109"/>
    </location>
</feature>
<proteinExistence type="predicted"/>
<reference evidence="3 4" key="1">
    <citation type="submission" date="2017-06" db="EMBL/GenBank/DDBJ databases">
        <authorList>
            <consortium name="Pathogen Informatics"/>
        </authorList>
    </citation>
    <scope>NUCLEOTIDE SEQUENCE [LARGE SCALE GENOMIC DNA]</scope>
    <source>
        <strain evidence="3 4">NCTC13161</strain>
    </source>
</reference>
<gene>
    <name evidence="3" type="ORF">SAMEA4530655_04362</name>
</gene>
<evidence type="ECO:0000259" key="2">
    <source>
        <dbReference type="Pfam" id="PF13453"/>
    </source>
</evidence>
<evidence type="ECO:0000256" key="1">
    <source>
        <dbReference type="SAM" id="MobiDB-lite"/>
    </source>
</evidence>
<evidence type="ECO:0000313" key="4">
    <source>
        <dbReference type="Proteomes" id="UP000215126"/>
    </source>
</evidence>